<proteinExistence type="predicted"/>
<evidence type="ECO:0000313" key="1">
    <source>
        <dbReference type="EMBL" id="KEQ05585.1"/>
    </source>
</evidence>
<keyword evidence="2" id="KW-1185">Reference proteome</keyword>
<evidence type="ECO:0000313" key="2">
    <source>
        <dbReference type="Proteomes" id="UP000052167"/>
    </source>
</evidence>
<reference evidence="1 2" key="1">
    <citation type="submission" date="2014-06" db="EMBL/GenBank/DDBJ databases">
        <title>Rhizobium pelagicum/R2-400B4.</title>
        <authorList>
            <person name="Kimes N.E."/>
            <person name="Lopez-Perez M."/>
        </authorList>
    </citation>
    <scope>NUCLEOTIDE SEQUENCE [LARGE SCALE GENOMIC DNA]</scope>
    <source>
        <strain evidence="1 2">R2-400B4</strain>
    </source>
</reference>
<organism evidence="1 2">
    <name type="scientific">Pseudorhizobium pelagicum</name>
    <dbReference type="NCBI Taxonomy" id="1509405"/>
    <lineage>
        <taxon>Bacteria</taxon>
        <taxon>Pseudomonadati</taxon>
        <taxon>Pseudomonadota</taxon>
        <taxon>Alphaproteobacteria</taxon>
        <taxon>Hyphomicrobiales</taxon>
        <taxon>Rhizobiaceae</taxon>
        <taxon>Rhizobium/Agrobacterium group</taxon>
        <taxon>Pseudorhizobium</taxon>
    </lineage>
</organism>
<protein>
    <submittedName>
        <fullName evidence="1">Uncharacterized protein</fullName>
    </submittedName>
</protein>
<sequence length="292" mass="31181">MATVTTPTNLDVTEKFRSLLAESMGSDSAYIRAKETIQELVQNGAIADAQKAEVLSNIVSSMVNNLTNASMSTAISWAQAEKDLELRKLELGRQLDVLDNDALLREAQVDQVSTQTRLAKVESKRMFGTAVFDGSGNVASLGDDGKVAKDIELLESQRLKVVEEQELVKQKVKESHAAVHKIVADTYVNFGSYSYNGLSENGISAVTANHGDFKTLSDTQQDIAIEQAKGYSYNAWANALTGSASMLGTAIAAEYAEFGPGQPGGILLDVVLDAAKNLKSATTTTADAVPVE</sequence>
<comment type="caution">
    <text evidence="1">The sequence shown here is derived from an EMBL/GenBank/DDBJ whole genome shotgun (WGS) entry which is preliminary data.</text>
</comment>
<accession>A0A922TAE3</accession>
<gene>
    <name evidence="1" type="ORF">GV68_08630</name>
</gene>
<dbReference type="AlphaFoldDB" id="A0A922TAE3"/>
<dbReference type="RefSeq" id="WP_037189751.1">
    <property type="nucleotide sequence ID" value="NZ_JOKJ01000019.1"/>
</dbReference>
<dbReference type="EMBL" id="JOKJ01000019">
    <property type="protein sequence ID" value="KEQ05585.1"/>
    <property type="molecule type" value="Genomic_DNA"/>
</dbReference>
<name>A0A922TAE3_9HYPH</name>
<dbReference type="Proteomes" id="UP000052167">
    <property type="component" value="Unassembled WGS sequence"/>
</dbReference>